<keyword evidence="8" id="KW-1278">Translocase</keyword>
<dbReference type="GeneID" id="93333054"/>
<dbReference type="SUPFAM" id="SSF52540">
    <property type="entry name" value="P-loop containing nucleoside triphosphate hydrolases"/>
    <property type="match status" value="2"/>
</dbReference>
<keyword evidence="3" id="KW-0813">Transport</keyword>
<dbReference type="PANTHER" id="PTHR43553">
    <property type="entry name" value="HEAVY METAL TRANSPORTER"/>
    <property type="match status" value="1"/>
</dbReference>
<keyword evidence="4" id="KW-1003">Cell membrane</keyword>
<dbReference type="RefSeq" id="WP_025655069.1">
    <property type="nucleotide sequence ID" value="NZ_CAXTQR010000012.1"/>
</dbReference>
<keyword evidence="9" id="KW-0472">Membrane</keyword>
<evidence type="ECO:0000256" key="4">
    <source>
        <dbReference type="ARBA" id="ARBA00022475"/>
    </source>
</evidence>
<dbReference type="EMBL" id="CYZO01000010">
    <property type="protein sequence ID" value="CUN86530.1"/>
    <property type="molecule type" value="Genomic_DNA"/>
</dbReference>
<dbReference type="PANTHER" id="PTHR43553:SF23">
    <property type="entry name" value="ABC TRANSPORTER ATP-BINDING COMPONENT"/>
    <property type="match status" value="1"/>
</dbReference>
<name>A0A174AFT4_9FIRM</name>
<dbReference type="GO" id="GO:0042626">
    <property type="term" value="F:ATPase-coupled transmembrane transporter activity"/>
    <property type="evidence" value="ECO:0007669"/>
    <property type="project" value="TreeGrafter"/>
</dbReference>
<evidence type="ECO:0000256" key="5">
    <source>
        <dbReference type="ARBA" id="ARBA00022737"/>
    </source>
</evidence>
<dbReference type="Gene3D" id="3.40.50.300">
    <property type="entry name" value="P-loop containing nucleotide triphosphate hydrolases"/>
    <property type="match status" value="2"/>
</dbReference>
<dbReference type="GO" id="GO:0016887">
    <property type="term" value="F:ATP hydrolysis activity"/>
    <property type="evidence" value="ECO:0007669"/>
    <property type="project" value="InterPro"/>
</dbReference>
<accession>A0A174AFT4</accession>
<organism evidence="12 13">
    <name type="scientific">[Ruminococcus] torques</name>
    <dbReference type="NCBI Taxonomy" id="33039"/>
    <lineage>
        <taxon>Bacteria</taxon>
        <taxon>Bacillati</taxon>
        <taxon>Bacillota</taxon>
        <taxon>Clostridia</taxon>
        <taxon>Lachnospirales</taxon>
        <taxon>Lachnospiraceae</taxon>
        <taxon>Mediterraneibacter</taxon>
    </lineage>
</organism>
<dbReference type="GO" id="GO:0005524">
    <property type="term" value="F:ATP binding"/>
    <property type="evidence" value="ECO:0007669"/>
    <property type="project" value="UniProtKB-KW"/>
</dbReference>
<evidence type="ECO:0000256" key="3">
    <source>
        <dbReference type="ARBA" id="ARBA00022448"/>
    </source>
</evidence>
<dbReference type="InterPro" id="IPR027417">
    <property type="entry name" value="P-loop_NTPase"/>
</dbReference>
<evidence type="ECO:0000256" key="2">
    <source>
        <dbReference type="ARBA" id="ARBA00005417"/>
    </source>
</evidence>
<evidence type="ECO:0000313" key="13">
    <source>
        <dbReference type="Proteomes" id="UP000095787"/>
    </source>
</evidence>
<dbReference type="CDD" id="cd03226">
    <property type="entry name" value="ABC_cobalt_CbiO_domain2"/>
    <property type="match status" value="1"/>
</dbReference>
<evidence type="ECO:0000256" key="10">
    <source>
        <dbReference type="ARBA" id="ARBA00025157"/>
    </source>
</evidence>
<dbReference type="InterPro" id="IPR003593">
    <property type="entry name" value="AAA+_ATPase"/>
</dbReference>
<evidence type="ECO:0000313" key="12">
    <source>
        <dbReference type="EMBL" id="CUN86530.1"/>
    </source>
</evidence>
<dbReference type="InterPro" id="IPR015856">
    <property type="entry name" value="ABC_transpr_CbiO/EcfA_su"/>
</dbReference>
<keyword evidence="7 12" id="KW-0067">ATP-binding</keyword>
<dbReference type="EC" id="3.6.3.-" evidence="12"/>
<sequence>MKKQFPIISFEHASFQYEGQSQESLKDVKLIIKSGEFLVITGQSGCGKTTLTRCINNLIPRFFEGRLSGEVIVSGRSIKESDAGEAGKEIASIFQDPRSQFFTTNSSSEVAFACENYGIPHKEIVKRVNSAFQSLNMENLKDRDIFALSSGERQKVAFLAATTLNPQIYVLDEPSANLDIHTILQVRGILSALKAAGHTIIVSEHRLFYLYGLADRFLIMEDGQICEELTGEEMAELSAVQMHNRRLRPLNLDLIQIERKESICRSEVFLQIRNLSFSHKAMPELLHNISLEAYKGETIALIGENGCGKTTLGKILSGLIRCRQGAFYIDGKNVKQQKLSDYVYFVMQEADHQLYTDSVTEELRLGNKRIPSIDEKVSQILKMLHLENFKDCHPYALSGGQKQRLTIGAAMLSEKPIIVLDEPTSGLDWDNMCAVANAVNYMREAGKLVFIITHDLEFISLTASRALLLKEGIIKDDLQMTEQNNFKIVKNFMVEEGGE</sequence>
<keyword evidence="6" id="KW-0547">Nucleotide-binding</keyword>
<dbReference type="AlphaFoldDB" id="A0A174AFT4"/>
<reference evidence="12 13" key="1">
    <citation type="submission" date="2015-09" db="EMBL/GenBank/DDBJ databases">
        <authorList>
            <consortium name="Pathogen Informatics"/>
        </authorList>
    </citation>
    <scope>NUCLEOTIDE SEQUENCE [LARGE SCALE GENOMIC DNA]</scope>
    <source>
        <strain evidence="12 13">2789STDY5834841</strain>
    </source>
</reference>
<comment type="subcellular location">
    <subcellularLocation>
        <location evidence="1">Cell membrane</location>
        <topology evidence="1">Peripheral membrane protein</topology>
    </subcellularLocation>
</comment>
<dbReference type="CDD" id="cd03225">
    <property type="entry name" value="ABC_cobalt_CbiO_domain1"/>
    <property type="match status" value="1"/>
</dbReference>
<evidence type="ECO:0000256" key="7">
    <source>
        <dbReference type="ARBA" id="ARBA00022840"/>
    </source>
</evidence>
<evidence type="ECO:0000259" key="11">
    <source>
        <dbReference type="PROSITE" id="PS50893"/>
    </source>
</evidence>
<evidence type="ECO:0000256" key="9">
    <source>
        <dbReference type="ARBA" id="ARBA00023136"/>
    </source>
</evidence>
<dbReference type="Pfam" id="PF00005">
    <property type="entry name" value="ABC_tran"/>
    <property type="match status" value="2"/>
</dbReference>
<gene>
    <name evidence="12" type="primary">ykoD_1</name>
    <name evidence="12" type="ORF">ERS852456_01013</name>
</gene>
<comment type="similarity">
    <text evidence="2">Belongs to the ABC transporter superfamily.</text>
</comment>
<dbReference type="GO" id="GO:0043190">
    <property type="term" value="C:ATP-binding cassette (ABC) transporter complex"/>
    <property type="evidence" value="ECO:0007669"/>
    <property type="project" value="TreeGrafter"/>
</dbReference>
<dbReference type="InterPro" id="IPR003439">
    <property type="entry name" value="ABC_transporter-like_ATP-bd"/>
</dbReference>
<dbReference type="InterPro" id="IPR050095">
    <property type="entry name" value="ECF_ABC_transporter_ATP-bd"/>
</dbReference>
<feature type="domain" description="ABC transporter" evidence="11">
    <location>
        <begin position="8"/>
        <end position="247"/>
    </location>
</feature>
<dbReference type="SMART" id="SM00382">
    <property type="entry name" value="AAA"/>
    <property type="match status" value="2"/>
</dbReference>
<comment type="function">
    <text evidence="10">Probably part of an ABC transporter complex. Responsible for energy coupling to the transport system.</text>
</comment>
<evidence type="ECO:0000256" key="1">
    <source>
        <dbReference type="ARBA" id="ARBA00004202"/>
    </source>
</evidence>
<protein>
    <submittedName>
        <fullName evidence="12">Putative HMP/thiamine import ATP-binding protein YkoD</fullName>
        <ecNumber evidence="12">3.6.3.-</ecNumber>
    </submittedName>
</protein>
<evidence type="ECO:0000256" key="6">
    <source>
        <dbReference type="ARBA" id="ARBA00022741"/>
    </source>
</evidence>
<evidence type="ECO:0000256" key="8">
    <source>
        <dbReference type="ARBA" id="ARBA00022967"/>
    </source>
</evidence>
<dbReference type="PROSITE" id="PS00211">
    <property type="entry name" value="ABC_TRANSPORTER_1"/>
    <property type="match status" value="2"/>
</dbReference>
<keyword evidence="5" id="KW-0677">Repeat</keyword>
<dbReference type="PROSITE" id="PS50893">
    <property type="entry name" value="ABC_TRANSPORTER_2"/>
    <property type="match status" value="2"/>
</dbReference>
<dbReference type="Proteomes" id="UP000095787">
    <property type="component" value="Unassembled WGS sequence"/>
</dbReference>
<feature type="domain" description="ABC transporter" evidence="11">
    <location>
        <begin position="270"/>
        <end position="496"/>
    </location>
</feature>
<proteinExistence type="inferred from homology"/>
<keyword evidence="12" id="KW-0378">Hydrolase</keyword>
<dbReference type="InterPro" id="IPR017871">
    <property type="entry name" value="ABC_transporter-like_CS"/>
</dbReference>